<reference evidence="7 8" key="1">
    <citation type="submission" date="2023-07" db="EMBL/GenBank/DDBJ databases">
        <title>Sorghum-associated microbial communities from plants grown in Nebraska, USA.</title>
        <authorList>
            <person name="Schachtman D."/>
        </authorList>
    </citation>
    <scope>NUCLEOTIDE SEQUENCE [LARGE SCALE GENOMIC DNA]</scope>
    <source>
        <strain evidence="7 8">BE310</strain>
    </source>
</reference>
<keyword evidence="8" id="KW-1185">Reference proteome</keyword>
<dbReference type="Pfam" id="PF13675">
    <property type="entry name" value="PilJ"/>
    <property type="match status" value="2"/>
</dbReference>
<keyword evidence="7" id="KW-0808">Transferase</keyword>
<evidence type="ECO:0000256" key="3">
    <source>
        <dbReference type="ARBA" id="ARBA00022989"/>
    </source>
</evidence>
<accession>A0ABU1Z7X9</accession>
<comment type="subcellular location">
    <subcellularLocation>
        <location evidence="1">Membrane</location>
        <topology evidence="1">Multi-pass membrane protein</topology>
    </subcellularLocation>
</comment>
<proteinExistence type="predicted"/>
<organism evidence="7 8">
    <name type="scientific">Pelomonas aquatica</name>
    <dbReference type="NCBI Taxonomy" id="431058"/>
    <lineage>
        <taxon>Bacteria</taxon>
        <taxon>Pseudomonadati</taxon>
        <taxon>Pseudomonadota</taxon>
        <taxon>Betaproteobacteria</taxon>
        <taxon>Burkholderiales</taxon>
        <taxon>Sphaerotilaceae</taxon>
        <taxon>Roseateles</taxon>
    </lineage>
</organism>
<dbReference type="GO" id="GO:0016301">
    <property type="term" value="F:kinase activity"/>
    <property type="evidence" value="ECO:0007669"/>
    <property type="project" value="UniProtKB-KW"/>
</dbReference>
<dbReference type="RefSeq" id="WP_082580008.1">
    <property type="nucleotide sequence ID" value="NZ_JAVDXQ010000003.1"/>
</dbReference>
<dbReference type="Proteomes" id="UP001180536">
    <property type="component" value="Unassembled WGS sequence"/>
</dbReference>
<feature type="region of interest" description="Disordered" evidence="5">
    <location>
        <begin position="1"/>
        <end position="21"/>
    </location>
</feature>
<evidence type="ECO:0000256" key="5">
    <source>
        <dbReference type="SAM" id="MobiDB-lite"/>
    </source>
</evidence>
<gene>
    <name evidence="7" type="ORF">J2X16_002071</name>
</gene>
<dbReference type="EMBL" id="JAVDXQ010000003">
    <property type="protein sequence ID" value="MDR7296724.1"/>
    <property type="molecule type" value="Genomic_DNA"/>
</dbReference>
<keyword evidence="2" id="KW-0812">Transmembrane</keyword>
<keyword evidence="4" id="KW-0472">Membrane</keyword>
<feature type="compositionally biased region" description="Basic and acidic residues" evidence="5">
    <location>
        <begin position="1"/>
        <end position="16"/>
    </location>
</feature>
<feature type="domain" description="NarX-like N-terminal" evidence="6">
    <location>
        <begin position="50"/>
        <end position="107"/>
    </location>
</feature>
<name>A0ABU1Z7X9_9BURK</name>
<keyword evidence="3" id="KW-1133">Transmembrane helix</keyword>
<evidence type="ECO:0000256" key="4">
    <source>
        <dbReference type="ARBA" id="ARBA00023136"/>
    </source>
</evidence>
<evidence type="ECO:0000256" key="1">
    <source>
        <dbReference type="ARBA" id="ARBA00004141"/>
    </source>
</evidence>
<sequence>MKTRFGMEKMAREQAGDRSSSGLVRNLHRRAVLALGAGLTLPAQARIQELGEAIDQAGAQRMLSQRMGKAWLAQLRPELSARARQVLQLSEARFERQLELLLSFAPTPEIGGSFRALQHRFLDYRALLHRAPRREDLDELLRRSGEVLSLAHVATGQLQERSRVGTAWLVNLSGRQRMLSQRLALYFLAGQQGARPAQVQSEIAKASAEFKTAMQTLTQAPEATPAIRDNLELARNQWVFLQAALGGESQGPQAANDVFVASENLLAVMETVTGQFARQLG</sequence>
<evidence type="ECO:0000256" key="2">
    <source>
        <dbReference type="ARBA" id="ARBA00022692"/>
    </source>
</evidence>
<comment type="caution">
    <text evidence="7">The sequence shown here is derived from an EMBL/GenBank/DDBJ whole genome shotgun (WGS) entry which is preliminary data.</text>
</comment>
<dbReference type="InterPro" id="IPR029095">
    <property type="entry name" value="NarX-like_N"/>
</dbReference>
<evidence type="ECO:0000313" key="8">
    <source>
        <dbReference type="Proteomes" id="UP001180536"/>
    </source>
</evidence>
<evidence type="ECO:0000313" key="7">
    <source>
        <dbReference type="EMBL" id="MDR7296724.1"/>
    </source>
</evidence>
<evidence type="ECO:0000259" key="6">
    <source>
        <dbReference type="Pfam" id="PF13675"/>
    </source>
</evidence>
<keyword evidence="7" id="KW-0418">Kinase</keyword>
<protein>
    <submittedName>
        <fullName evidence="7">Nitrate/nitrite-specific signal transduction histidine kinase</fullName>
    </submittedName>
</protein>
<feature type="domain" description="NarX-like N-terminal" evidence="6">
    <location>
        <begin position="164"/>
        <end position="245"/>
    </location>
</feature>